<evidence type="ECO:0000313" key="2">
    <source>
        <dbReference type="Proteomes" id="UP001497535"/>
    </source>
</evidence>
<comment type="caution">
    <text evidence="1">The sequence shown here is derived from an EMBL/GenBank/DDBJ whole genome shotgun (WGS) entry which is preliminary data.</text>
</comment>
<evidence type="ECO:0000313" key="1">
    <source>
        <dbReference type="EMBL" id="CAK5091139.1"/>
    </source>
</evidence>
<dbReference type="EMBL" id="CAVMJV010000086">
    <property type="protein sequence ID" value="CAK5091139.1"/>
    <property type="molecule type" value="Genomic_DNA"/>
</dbReference>
<reference evidence="1" key="1">
    <citation type="submission" date="2023-11" db="EMBL/GenBank/DDBJ databases">
        <authorList>
            <person name="Poullet M."/>
        </authorList>
    </citation>
    <scope>NUCLEOTIDE SEQUENCE</scope>
    <source>
        <strain evidence="1">E1834</strain>
    </source>
</reference>
<sequence>MSGFQVICHLPYVMVATATSEFLFNEKERSKNLINMDFTFLVFIERISNLVIMMKC</sequence>
<accession>A0ACB1AK24</accession>
<keyword evidence="2" id="KW-1185">Reference proteome</keyword>
<protein>
    <submittedName>
        <fullName evidence="1">Uncharacterized protein</fullName>
    </submittedName>
</protein>
<dbReference type="Proteomes" id="UP001497535">
    <property type="component" value="Unassembled WGS sequence"/>
</dbReference>
<proteinExistence type="predicted"/>
<organism evidence="1 2">
    <name type="scientific">Meloidogyne enterolobii</name>
    <name type="common">Root-knot nematode worm</name>
    <name type="synonym">Meloidogyne mayaguensis</name>
    <dbReference type="NCBI Taxonomy" id="390850"/>
    <lineage>
        <taxon>Eukaryota</taxon>
        <taxon>Metazoa</taxon>
        <taxon>Ecdysozoa</taxon>
        <taxon>Nematoda</taxon>
        <taxon>Chromadorea</taxon>
        <taxon>Rhabditida</taxon>
        <taxon>Tylenchina</taxon>
        <taxon>Tylenchomorpha</taxon>
        <taxon>Tylenchoidea</taxon>
        <taxon>Meloidogynidae</taxon>
        <taxon>Meloidogyninae</taxon>
        <taxon>Meloidogyne</taxon>
    </lineage>
</organism>
<gene>
    <name evidence="1" type="ORF">MENTE1834_LOCUS38962</name>
</gene>
<name>A0ACB1AK24_MELEN</name>